<dbReference type="RefSeq" id="WP_183657252.1">
    <property type="nucleotide sequence ID" value="NZ_JACHWU010000004.1"/>
</dbReference>
<accession>A0A839S4K0</accession>
<dbReference type="PANTHER" id="PTHR37042:SF4">
    <property type="entry name" value="OUTER MEMBRANE PROTEIN RV1973"/>
    <property type="match status" value="1"/>
</dbReference>
<evidence type="ECO:0000256" key="3">
    <source>
        <dbReference type="SAM" id="Phobius"/>
    </source>
</evidence>
<evidence type="ECO:0000313" key="5">
    <source>
        <dbReference type="Proteomes" id="UP000550714"/>
    </source>
</evidence>
<evidence type="ECO:0000256" key="1">
    <source>
        <dbReference type="ARBA" id="ARBA00004370"/>
    </source>
</evidence>
<evidence type="ECO:0000313" key="4">
    <source>
        <dbReference type="EMBL" id="MBB3052668.1"/>
    </source>
</evidence>
<comment type="caution">
    <text evidence="4">The sequence shown here is derived from an EMBL/GenBank/DDBJ whole genome shotgun (WGS) entry which is preliminary data.</text>
</comment>
<keyword evidence="2 3" id="KW-0472">Membrane</keyword>
<dbReference type="AlphaFoldDB" id="A0A839S4K0"/>
<organism evidence="4 5">
    <name type="scientific">Prauserella isguenensis</name>
    <dbReference type="NCBI Taxonomy" id="1470180"/>
    <lineage>
        <taxon>Bacteria</taxon>
        <taxon>Bacillati</taxon>
        <taxon>Actinomycetota</taxon>
        <taxon>Actinomycetes</taxon>
        <taxon>Pseudonocardiales</taxon>
        <taxon>Pseudonocardiaceae</taxon>
        <taxon>Prauserella</taxon>
    </lineage>
</organism>
<keyword evidence="3" id="KW-1133">Transmembrane helix</keyword>
<protein>
    <submittedName>
        <fullName evidence="4">Mce-associated membrane protein</fullName>
    </submittedName>
</protein>
<dbReference type="Proteomes" id="UP000550714">
    <property type="component" value="Unassembled WGS sequence"/>
</dbReference>
<dbReference type="PROSITE" id="PS51257">
    <property type="entry name" value="PROKAR_LIPOPROTEIN"/>
    <property type="match status" value="1"/>
</dbReference>
<keyword evidence="5" id="KW-1185">Reference proteome</keyword>
<feature type="transmembrane region" description="Helical" evidence="3">
    <location>
        <begin position="16"/>
        <end position="38"/>
    </location>
</feature>
<comment type="subcellular location">
    <subcellularLocation>
        <location evidence="1">Membrane</location>
    </subcellularLocation>
</comment>
<proteinExistence type="predicted"/>
<keyword evidence="3" id="KW-0812">Transmembrane</keyword>
<evidence type="ECO:0000256" key="2">
    <source>
        <dbReference type="ARBA" id="ARBA00023136"/>
    </source>
</evidence>
<reference evidence="4 5" key="1">
    <citation type="submission" date="2020-08" db="EMBL/GenBank/DDBJ databases">
        <title>Genomic Encyclopedia of Type Strains, Phase III (KMG-III): the genomes of soil and plant-associated and newly described type strains.</title>
        <authorList>
            <person name="Whitman W."/>
        </authorList>
    </citation>
    <scope>NUCLEOTIDE SEQUENCE [LARGE SCALE GENOMIC DNA]</scope>
    <source>
        <strain evidence="4 5">CECT 8577</strain>
    </source>
</reference>
<dbReference type="PANTHER" id="PTHR37042">
    <property type="entry name" value="OUTER MEMBRANE PROTEIN RV1973"/>
    <property type="match status" value="1"/>
</dbReference>
<dbReference type="GO" id="GO:0016020">
    <property type="term" value="C:membrane"/>
    <property type="evidence" value="ECO:0007669"/>
    <property type="project" value="UniProtKB-SubCell"/>
</dbReference>
<dbReference type="EMBL" id="JACHWU010000004">
    <property type="protein sequence ID" value="MBB3052668.1"/>
    <property type="molecule type" value="Genomic_DNA"/>
</dbReference>
<name>A0A839S4K0_9PSEU</name>
<sequence length="170" mass="17970">MRPVPLLRGVVRDRAVAVLLAVAVIGALACAGLGWRWWAVAHSEPATTAAARDAAVAEGTRALDVLHTIDHRTAAADLDAWARATSGPLHGRLTGDRKRHIERARAGETVASATVTRAALSELDVAEGTARMLAVVDTDVGDERRRSTLIASLTRKDGRWTVSNVQAVGS</sequence>
<gene>
    <name evidence="4" type="ORF">FHS23_003702</name>
</gene>